<feature type="transmembrane region" description="Helical" evidence="6">
    <location>
        <begin position="189"/>
        <end position="207"/>
    </location>
</feature>
<sequence length="220" mass="24176">MSLLLSLFAKIPKPVHTATVKEKESFSIKNFIEPKALPISMVMLVLGFCYSSVLTYINFYAIELDLVATASFFFITYSLAILISRPFSGRLLDKKGANYIMYPAFILFAAGLFVLSGAHSGFVLLLASILIGFGYGNMQSCCQAISIKSVPTEKIGLSTATFSIFQDVGIGFGPYLLGLFITVMSYSHLYALLAVIVLCTIVLYYLIYARHQNIHDKGIA</sequence>
<proteinExistence type="predicted"/>
<dbReference type="RefSeq" id="WP_051387261.1">
    <property type="nucleotide sequence ID" value="NZ_CP068053.1"/>
</dbReference>
<protein>
    <submittedName>
        <fullName evidence="8">MFS transporter</fullName>
    </submittedName>
</protein>
<keyword evidence="3 6" id="KW-0812">Transmembrane</keyword>
<evidence type="ECO:0000259" key="7">
    <source>
        <dbReference type="PROSITE" id="PS50850"/>
    </source>
</evidence>
<evidence type="ECO:0000313" key="8">
    <source>
        <dbReference type="EMBL" id="QQT01257.1"/>
    </source>
</evidence>
<dbReference type="Pfam" id="PF07690">
    <property type="entry name" value="MFS_1"/>
    <property type="match status" value="1"/>
</dbReference>
<evidence type="ECO:0000313" key="9">
    <source>
        <dbReference type="Proteomes" id="UP000595254"/>
    </source>
</evidence>
<evidence type="ECO:0000256" key="2">
    <source>
        <dbReference type="ARBA" id="ARBA00022448"/>
    </source>
</evidence>
<organism evidence="8 9">
    <name type="scientific">Peribacillus psychrosaccharolyticus</name>
    <name type="common">Bacillus psychrosaccharolyticus</name>
    <dbReference type="NCBI Taxonomy" id="1407"/>
    <lineage>
        <taxon>Bacteria</taxon>
        <taxon>Bacillati</taxon>
        <taxon>Bacillota</taxon>
        <taxon>Bacilli</taxon>
        <taxon>Bacillales</taxon>
        <taxon>Bacillaceae</taxon>
        <taxon>Peribacillus</taxon>
    </lineage>
</organism>
<dbReference type="InterPro" id="IPR011701">
    <property type="entry name" value="MFS"/>
</dbReference>
<dbReference type="AlphaFoldDB" id="A0A974S126"/>
<evidence type="ECO:0000256" key="3">
    <source>
        <dbReference type="ARBA" id="ARBA00022692"/>
    </source>
</evidence>
<evidence type="ECO:0000256" key="5">
    <source>
        <dbReference type="ARBA" id="ARBA00023136"/>
    </source>
</evidence>
<dbReference type="KEGG" id="ppsr:I6J18_05075"/>
<keyword evidence="2" id="KW-0813">Transport</keyword>
<keyword evidence="4 6" id="KW-1133">Transmembrane helix</keyword>
<feature type="transmembrane region" description="Helical" evidence="6">
    <location>
        <begin position="41"/>
        <end position="59"/>
    </location>
</feature>
<dbReference type="InterPro" id="IPR020846">
    <property type="entry name" value="MFS_dom"/>
</dbReference>
<evidence type="ECO:0000256" key="6">
    <source>
        <dbReference type="SAM" id="Phobius"/>
    </source>
</evidence>
<keyword evidence="5 6" id="KW-0472">Membrane</keyword>
<dbReference type="InterPro" id="IPR052714">
    <property type="entry name" value="MFS_Exporter"/>
</dbReference>
<accession>A0A974S126</accession>
<dbReference type="Proteomes" id="UP000595254">
    <property type="component" value="Chromosome"/>
</dbReference>
<dbReference type="SUPFAM" id="SSF103473">
    <property type="entry name" value="MFS general substrate transporter"/>
    <property type="match status" value="1"/>
</dbReference>
<comment type="subcellular location">
    <subcellularLocation>
        <location evidence="1">Cell membrane</location>
        <topology evidence="1">Multi-pass membrane protein</topology>
    </subcellularLocation>
</comment>
<dbReference type="EMBL" id="CP068053">
    <property type="protein sequence ID" value="QQT01257.1"/>
    <property type="molecule type" value="Genomic_DNA"/>
</dbReference>
<feature type="domain" description="Major facilitator superfamily (MFS) profile" evidence="7">
    <location>
        <begin position="35"/>
        <end position="220"/>
    </location>
</feature>
<feature type="transmembrane region" description="Helical" evidence="6">
    <location>
        <begin position="104"/>
        <end position="135"/>
    </location>
</feature>
<gene>
    <name evidence="8" type="ORF">I6J18_05075</name>
</gene>
<keyword evidence="9" id="KW-1185">Reference proteome</keyword>
<feature type="transmembrane region" description="Helical" evidence="6">
    <location>
        <begin position="66"/>
        <end position="84"/>
    </location>
</feature>
<dbReference type="PANTHER" id="PTHR23531:SF1">
    <property type="entry name" value="QUINOLENE RESISTANCE PROTEIN NORA"/>
    <property type="match status" value="1"/>
</dbReference>
<name>A0A974S126_PERPY</name>
<dbReference type="GO" id="GO:0005886">
    <property type="term" value="C:plasma membrane"/>
    <property type="evidence" value="ECO:0007669"/>
    <property type="project" value="UniProtKB-SubCell"/>
</dbReference>
<feature type="transmembrane region" description="Helical" evidence="6">
    <location>
        <begin position="155"/>
        <end position="177"/>
    </location>
</feature>
<dbReference type="Gene3D" id="1.20.1250.20">
    <property type="entry name" value="MFS general substrate transporter like domains"/>
    <property type="match status" value="1"/>
</dbReference>
<dbReference type="InterPro" id="IPR036259">
    <property type="entry name" value="MFS_trans_sf"/>
</dbReference>
<evidence type="ECO:0000256" key="4">
    <source>
        <dbReference type="ARBA" id="ARBA00022989"/>
    </source>
</evidence>
<reference evidence="8 9" key="1">
    <citation type="submission" date="2021-01" db="EMBL/GenBank/DDBJ databases">
        <title>FDA dAtabase for Regulatory Grade micrObial Sequences (FDA-ARGOS): Supporting development and validation of Infectious Disease Dx tests.</title>
        <authorList>
            <person name="Nelson B."/>
            <person name="Plummer A."/>
            <person name="Tallon L."/>
            <person name="Sadzewicz L."/>
            <person name="Zhao X."/>
            <person name="Boylan J."/>
            <person name="Ott S."/>
            <person name="Bowen H."/>
            <person name="Vavikolanu K."/>
            <person name="Mehta A."/>
            <person name="Aluvathingal J."/>
            <person name="Nadendla S."/>
            <person name="Myers T."/>
            <person name="Yan Y."/>
            <person name="Sichtig H."/>
        </authorList>
    </citation>
    <scope>NUCLEOTIDE SEQUENCE [LARGE SCALE GENOMIC DNA]</scope>
    <source>
        <strain evidence="8 9">FDAARGOS_1161</strain>
    </source>
</reference>
<dbReference type="PROSITE" id="PS50850">
    <property type="entry name" value="MFS"/>
    <property type="match status" value="1"/>
</dbReference>
<dbReference type="GO" id="GO:0022857">
    <property type="term" value="F:transmembrane transporter activity"/>
    <property type="evidence" value="ECO:0007669"/>
    <property type="project" value="InterPro"/>
</dbReference>
<evidence type="ECO:0000256" key="1">
    <source>
        <dbReference type="ARBA" id="ARBA00004651"/>
    </source>
</evidence>
<dbReference type="PANTHER" id="PTHR23531">
    <property type="entry name" value="QUINOLENE RESISTANCE PROTEIN NORA"/>
    <property type="match status" value="1"/>
</dbReference>